<dbReference type="PROSITE" id="PS50893">
    <property type="entry name" value="ABC_TRANSPORTER_2"/>
    <property type="match status" value="1"/>
</dbReference>
<evidence type="ECO:0000256" key="2">
    <source>
        <dbReference type="ARBA" id="ARBA00022448"/>
    </source>
</evidence>
<evidence type="ECO:0000256" key="3">
    <source>
        <dbReference type="ARBA" id="ARBA00022741"/>
    </source>
</evidence>
<name>A0ABQ2CW39_9DEIO</name>
<keyword evidence="7" id="KW-1185">Reference proteome</keyword>
<dbReference type="PROSITE" id="PS00211">
    <property type="entry name" value="ABC_TRANSPORTER_1"/>
    <property type="match status" value="1"/>
</dbReference>
<keyword evidence="3" id="KW-0547">Nucleotide-binding</keyword>
<keyword evidence="4 6" id="KW-0067">ATP-binding</keyword>
<dbReference type="SUPFAM" id="SSF52540">
    <property type="entry name" value="P-loop containing nucleoside triphosphate hydrolases"/>
    <property type="match status" value="1"/>
</dbReference>
<dbReference type="Pfam" id="PF00005">
    <property type="entry name" value="ABC_tran"/>
    <property type="match status" value="1"/>
</dbReference>
<dbReference type="PANTHER" id="PTHR42711">
    <property type="entry name" value="ABC TRANSPORTER ATP-BINDING PROTEIN"/>
    <property type="match status" value="1"/>
</dbReference>
<proteinExistence type="inferred from homology"/>
<dbReference type="InterPro" id="IPR003439">
    <property type="entry name" value="ABC_transporter-like_ATP-bd"/>
</dbReference>
<dbReference type="CDD" id="cd03230">
    <property type="entry name" value="ABC_DR_subfamily_A"/>
    <property type="match status" value="1"/>
</dbReference>
<dbReference type="Proteomes" id="UP000632222">
    <property type="component" value="Unassembled WGS sequence"/>
</dbReference>
<comment type="similarity">
    <text evidence="1">Belongs to the ABC transporter superfamily.</text>
</comment>
<evidence type="ECO:0000313" key="6">
    <source>
        <dbReference type="EMBL" id="GGJ19879.1"/>
    </source>
</evidence>
<dbReference type="SMART" id="SM00382">
    <property type="entry name" value="AAA"/>
    <property type="match status" value="1"/>
</dbReference>
<dbReference type="EMBL" id="BMOD01000001">
    <property type="protein sequence ID" value="GGJ19879.1"/>
    <property type="molecule type" value="Genomic_DNA"/>
</dbReference>
<gene>
    <name evidence="6" type="ORF">GCM10008938_02560</name>
</gene>
<reference evidence="7" key="1">
    <citation type="journal article" date="2019" name="Int. J. Syst. Evol. Microbiol.">
        <title>The Global Catalogue of Microorganisms (GCM) 10K type strain sequencing project: providing services to taxonomists for standard genome sequencing and annotation.</title>
        <authorList>
            <consortium name="The Broad Institute Genomics Platform"/>
            <consortium name="The Broad Institute Genome Sequencing Center for Infectious Disease"/>
            <person name="Wu L."/>
            <person name="Ma J."/>
        </authorList>
    </citation>
    <scope>NUCLEOTIDE SEQUENCE [LARGE SCALE GENOMIC DNA]</scope>
    <source>
        <strain evidence="7">JCM 14370</strain>
    </source>
</reference>
<organism evidence="6 7">
    <name type="scientific">Deinococcus roseus</name>
    <dbReference type="NCBI Taxonomy" id="392414"/>
    <lineage>
        <taxon>Bacteria</taxon>
        <taxon>Thermotogati</taxon>
        <taxon>Deinococcota</taxon>
        <taxon>Deinococci</taxon>
        <taxon>Deinococcales</taxon>
        <taxon>Deinococcaceae</taxon>
        <taxon>Deinococcus</taxon>
    </lineage>
</organism>
<dbReference type="PANTHER" id="PTHR42711:SF5">
    <property type="entry name" value="ABC TRANSPORTER ATP-BINDING PROTEIN NATA"/>
    <property type="match status" value="1"/>
</dbReference>
<dbReference type="InterPro" id="IPR027417">
    <property type="entry name" value="P-loop_NTPase"/>
</dbReference>
<evidence type="ECO:0000313" key="7">
    <source>
        <dbReference type="Proteomes" id="UP000632222"/>
    </source>
</evidence>
<dbReference type="RefSeq" id="WP_188998614.1">
    <property type="nucleotide sequence ID" value="NZ_BMOD01000001.1"/>
</dbReference>
<accession>A0ABQ2CW39</accession>
<dbReference type="InterPro" id="IPR050763">
    <property type="entry name" value="ABC_transporter_ATP-binding"/>
</dbReference>
<protein>
    <submittedName>
        <fullName evidence="6">ABC transporter ATP-binding protein</fullName>
    </submittedName>
</protein>
<dbReference type="GO" id="GO:0005524">
    <property type="term" value="F:ATP binding"/>
    <property type="evidence" value="ECO:0007669"/>
    <property type="project" value="UniProtKB-KW"/>
</dbReference>
<evidence type="ECO:0000256" key="1">
    <source>
        <dbReference type="ARBA" id="ARBA00005417"/>
    </source>
</evidence>
<evidence type="ECO:0000256" key="4">
    <source>
        <dbReference type="ARBA" id="ARBA00022840"/>
    </source>
</evidence>
<dbReference type="Gene3D" id="3.40.50.300">
    <property type="entry name" value="P-loop containing nucleotide triphosphate hydrolases"/>
    <property type="match status" value="1"/>
</dbReference>
<evidence type="ECO:0000259" key="5">
    <source>
        <dbReference type="PROSITE" id="PS50893"/>
    </source>
</evidence>
<sequence length="300" mass="33971">MKVIEVQHLEKKYGRSRGIQDLVFEVRTGEVYGFLGPNGSGKTTTIRTLLGMLKPTSGQASILGLDIKRDTVKIRQKVGYLPGELNLYPEMTALEVLRYFADLRGMKMDKEVHDTIERLKLDPRKKIRDLSKGNKQKIGIIQAFMHHPEVLILDEPTSGLDPLMQYEFDQIILDSKKQGKTVLLSSHVLAEVDKTADRVGILKEGRLIVESTMQELKSHARQQIEVEFAAVPPAESLSNIPGITETQLQGNRAIFTVSGKMDAFIKTLSRFEILSLRSMSADLESLFMEYYREDQHVQRV</sequence>
<dbReference type="InterPro" id="IPR017871">
    <property type="entry name" value="ABC_transporter-like_CS"/>
</dbReference>
<feature type="domain" description="ABC transporter" evidence="5">
    <location>
        <begin position="4"/>
        <end position="229"/>
    </location>
</feature>
<dbReference type="InterPro" id="IPR003593">
    <property type="entry name" value="AAA+_ATPase"/>
</dbReference>
<comment type="caution">
    <text evidence="6">The sequence shown here is derived from an EMBL/GenBank/DDBJ whole genome shotgun (WGS) entry which is preliminary data.</text>
</comment>
<keyword evidence="2" id="KW-0813">Transport</keyword>